<organism evidence="1">
    <name type="scientific">Arundo donax</name>
    <name type="common">Giant reed</name>
    <name type="synonym">Donax arundinaceus</name>
    <dbReference type="NCBI Taxonomy" id="35708"/>
    <lineage>
        <taxon>Eukaryota</taxon>
        <taxon>Viridiplantae</taxon>
        <taxon>Streptophyta</taxon>
        <taxon>Embryophyta</taxon>
        <taxon>Tracheophyta</taxon>
        <taxon>Spermatophyta</taxon>
        <taxon>Magnoliopsida</taxon>
        <taxon>Liliopsida</taxon>
        <taxon>Poales</taxon>
        <taxon>Poaceae</taxon>
        <taxon>PACMAD clade</taxon>
        <taxon>Arundinoideae</taxon>
        <taxon>Arundineae</taxon>
        <taxon>Arundo</taxon>
    </lineage>
</organism>
<accession>A0A0A8ZR24</accession>
<evidence type="ECO:0000313" key="1">
    <source>
        <dbReference type="EMBL" id="JAD41246.1"/>
    </source>
</evidence>
<reference evidence="1" key="1">
    <citation type="submission" date="2014-09" db="EMBL/GenBank/DDBJ databases">
        <authorList>
            <person name="Magalhaes I.L.F."/>
            <person name="Oliveira U."/>
            <person name="Santos F.R."/>
            <person name="Vidigal T.H.D.A."/>
            <person name="Brescovit A.D."/>
            <person name="Santos A.J."/>
        </authorList>
    </citation>
    <scope>NUCLEOTIDE SEQUENCE</scope>
    <source>
        <tissue evidence="1">Shoot tissue taken approximately 20 cm above the soil surface</tissue>
    </source>
</reference>
<sequence>MYRNVVHHSQFPSSFALVNSCNQRLNKPDKHYAACVVVTTIQRE</sequence>
<dbReference type="EMBL" id="GBRH01256649">
    <property type="protein sequence ID" value="JAD41246.1"/>
    <property type="molecule type" value="Transcribed_RNA"/>
</dbReference>
<name>A0A0A8ZR24_ARUDO</name>
<protein>
    <submittedName>
        <fullName evidence="1">Uncharacterized protein</fullName>
    </submittedName>
</protein>
<reference evidence="1" key="2">
    <citation type="journal article" date="2015" name="Data Brief">
        <title>Shoot transcriptome of the giant reed, Arundo donax.</title>
        <authorList>
            <person name="Barrero R.A."/>
            <person name="Guerrero F.D."/>
            <person name="Moolhuijzen P."/>
            <person name="Goolsby J.A."/>
            <person name="Tidwell J."/>
            <person name="Bellgard S.E."/>
            <person name="Bellgard M.I."/>
        </authorList>
    </citation>
    <scope>NUCLEOTIDE SEQUENCE</scope>
    <source>
        <tissue evidence="1">Shoot tissue taken approximately 20 cm above the soil surface</tissue>
    </source>
</reference>
<dbReference type="AlphaFoldDB" id="A0A0A8ZR24"/>
<proteinExistence type="predicted"/>